<feature type="compositionally biased region" description="Basic and acidic residues" evidence="1">
    <location>
        <begin position="578"/>
        <end position="589"/>
    </location>
</feature>
<feature type="compositionally biased region" description="Polar residues" evidence="1">
    <location>
        <begin position="400"/>
        <end position="409"/>
    </location>
</feature>
<feature type="compositionally biased region" description="Low complexity" evidence="1">
    <location>
        <begin position="521"/>
        <end position="538"/>
    </location>
</feature>
<feature type="region of interest" description="Disordered" evidence="1">
    <location>
        <begin position="1"/>
        <end position="43"/>
    </location>
</feature>
<feature type="compositionally biased region" description="Basic and acidic residues" evidence="1">
    <location>
        <begin position="187"/>
        <end position="202"/>
    </location>
</feature>
<reference evidence="2" key="1">
    <citation type="submission" date="2016-03" db="EMBL/GenBank/DDBJ databases">
        <title>Updated assembly of Pseudogymnoascus destructans, the fungus causing white-nose syndrome of bats.</title>
        <authorList>
            <person name="Palmer J.M."/>
            <person name="Drees K.P."/>
            <person name="Foster J.T."/>
            <person name="Lindner D.L."/>
        </authorList>
    </citation>
    <scope>NUCLEOTIDE SEQUENCE [LARGE SCALE GENOMIC DNA]</scope>
    <source>
        <strain evidence="2">20631-21</strain>
    </source>
</reference>
<evidence type="ECO:0000256" key="1">
    <source>
        <dbReference type="SAM" id="MobiDB-lite"/>
    </source>
</evidence>
<dbReference type="VEuPathDB" id="FungiDB:GMDG_03646"/>
<feature type="compositionally biased region" description="Basic residues" evidence="1">
    <location>
        <begin position="69"/>
        <end position="82"/>
    </location>
</feature>
<feature type="region of interest" description="Disordered" evidence="1">
    <location>
        <begin position="245"/>
        <end position="303"/>
    </location>
</feature>
<dbReference type="Proteomes" id="UP000077154">
    <property type="component" value="Unassembled WGS sequence"/>
</dbReference>
<dbReference type="EMBL" id="KV441393">
    <property type="protein sequence ID" value="OAF59465.1"/>
    <property type="molecule type" value="Genomic_DNA"/>
</dbReference>
<feature type="region of interest" description="Disordered" evidence="1">
    <location>
        <begin position="383"/>
        <end position="409"/>
    </location>
</feature>
<dbReference type="OrthoDB" id="3437384at2759"/>
<feature type="compositionally biased region" description="Acidic residues" evidence="1">
    <location>
        <begin position="152"/>
        <end position="162"/>
    </location>
</feature>
<gene>
    <name evidence="2" type="ORF">VC83_03976</name>
</gene>
<feature type="region of interest" description="Disordered" evidence="1">
    <location>
        <begin position="59"/>
        <end position="111"/>
    </location>
</feature>
<sequence>MRGNTCCISPGPPSPDGRPPRLVDPVSVHPQASGNALSWSSRFSKSEDAAELHAIFKGDNLDDENASTLKRRRAGRSKLQKRFSRDSTLTNQRSRTSTVAISEEEVTRREEVRRIRAKWLQEELGDIRVYDEDATPLCSSPLGQASKGAGNDSDEASQDDPVNDIINAYSSHRVNPGNNQPLPSRKMVVDTPHRADSTHGEPETPLPPALNPKNMPKIGDTLVERTSWRLSFTSPQRARCLRALSLSNPEDQSTNNANLTVPTSEPPRSPGKKKEWLSSGNRRPLEAQHSSATSDELTSGPQIPEKASAIPLHEMQISQRLASTGTYIPQQQSSEYKDITLDGEPVSPEDGFREINTRRSRYFRNISGSAFSESKVPRTWGQVLGDGTSSSHKSRVKYSPGQNHESSQGPELSLTIMEGQNIVPSYLRVPRIVITKPDDELDDIDPVNRRHQQHRGEGYLSREGESRIIYPLPSTSPNADVNEYMGNPECSGALDSPVMNKRQLSTPLTSKFSEDFDEPGSKSSFRSSVLSSMRHSVLGRLTRSFDGEGSPDSVATERQSGQHKARPAKSGTPARTTSRKESVSLDRSKSYSMESAEIMWTKAFRQSIDGNSRGAESGERHPSPVGKQSKLDGNANNKHAKRNEQTLTDETDSSRRSSRSNRSSVVIPPESWANFPSHNCESRCGSIGADNDVAKSDFAMRELLDGLHQDTSANKKPQQKHQEESPRKHITGRLTTKVRTSVDRLLSKQTKASGDTVYGLHPSASANKALGDLKAEILSRSPCRDKNHNSVQPETSKPIYQGIPDAAKIPRRGSMDDLLERKGTDDDLLSPEVKAKTNRAKRREKYKTWSGRDKSHMADMMALRQSTVDFMKHARVMEGVERERALRAADEVLERSVVR</sequence>
<name>A0A177ABH1_9PEZI</name>
<dbReference type="eggNOG" id="ENOG502RJV1">
    <property type="taxonomic scope" value="Eukaryota"/>
</dbReference>
<evidence type="ECO:0000313" key="2">
    <source>
        <dbReference type="EMBL" id="OAF59465.1"/>
    </source>
</evidence>
<feature type="region of interest" description="Disordered" evidence="1">
    <location>
        <begin position="510"/>
        <end position="591"/>
    </location>
</feature>
<feature type="region of interest" description="Disordered" evidence="1">
    <location>
        <begin position="609"/>
        <end position="677"/>
    </location>
</feature>
<dbReference type="GeneID" id="36287049"/>
<feature type="compositionally biased region" description="Polar residues" evidence="1">
    <location>
        <begin position="168"/>
        <end position="182"/>
    </location>
</feature>
<organism evidence="2">
    <name type="scientific">Pseudogymnoascus destructans</name>
    <dbReference type="NCBI Taxonomy" id="655981"/>
    <lineage>
        <taxon>Eukaryota</taxon>
        <taxon>Fungi</taxon>
        <taxon>Dikarya</taxon>
        <taxon>Ascomycota</taxon>
        <taxon>Pezizomycotina</taxon>
        <taxon>Leotiomycetes</taxon>
        <taxon>Thelebolales</taxon>
        <taxon>Thelebolaceae</taxon>
        <taxon>Pseudogymnoascus</taxon>
    </lineage>
</organism>
<dbReference type="RefSeq" id="XP_024324748.1">
    <property type="nucleotide sequence ID" value="XM_024467614.1"/>
</dbReference>
<dbReference type="AlphaFoldDB" id="A0A177ABH1"/>
<proteinExistence type="predicted"/>
<feature type="region of interest" description="Disordered" evidence="1">
    <location>
        <begin position="136"/>
        <end position="218"/>
    </location>
</feature>
<feature type="compositionally biased region" description="Polar residues" evidence="1">
    <location>
        <begin position="86"/>
        <end position="100"/>
    </location>
</feature>
<feature type="compositionally biased region" description="Polar residues" evidence="1">
    <location>
        <begin position="245"/>
        <end position="263"/>
    </location>
</feature>
<accession>A0A177ABH1</accession>
<feature type="region of interest" description="Disordered" evidence="1">
    <location>
        <begin position="709"/>
        <end position="741"/>
    </location>
</feature>
<feature type="compositionally biased region" description="Polar residues" evidence="1">
    <location>
        <begin position="288"/>
        <end position="301"/>
    </location>
</feature>
<feature type="compositionally biased region" description="Polar residues" evidence="1">
    <location>
        <begin position="30"/>
        <end position="43"/>
    </location>
</feature>
<protein>
    <submittedName>
        <fullName evidence="2">Uncharacterized protein</fullName>
    </submittedName>
</protein>